<evidence type="ECO:0000256" key="1">
    <source>
        <dbReference type="SAM" id="MobiDB-lite"/>
    </source>
</evidence>
<keyword evidence="3" id="KW-1185">Reference proteome</keyword>
<proteinExistence type="predicted"/>
<gene>
    <name evidence="2" type="ORF">NDU88_003140</name>
</gene>
<protein>
    <submittedName>
        <fullName evidence="2">Uncharacterized protein</fullName>
    </submittedName>
</protein>
<dbReference type="Proteomes" id="UP001066276">
    <property type="component" value="Chromosome 3_1"/>
</dbReference>
<sequence>MQDQFEHVICSAICRDKLNTAHPEPEHSSLHRNMEEQSEHGKLLEQTGHTSLYRNMQEQAKHGSLHLNMQEQAGHGYLHLNLEKQDAFDISSYSDADLYIDHQITRGLDNSAETGLAYSSGPPTAEVSSFSTVIQKAAEVFELPLTVEANLLTEAFQPLVSLA</sequence>
<accession>A0AAV7UBX6</accession>
<dbReference type="AlphaFoldDB" id="A0AAV7UBX6"/>
<comment type="caution">
    <text evidence="2">The sequence shown here is derived from an EMBL/GenBank/DDBJ whole genome shotgun (WGS) entry which is preliminary data.</text>
</comment>
<organism evidence="2 3">
    <name type="scientific">Pleurodeles waltl</name>
    <name type="common">Iberian ribbed newt</name>
    <dbReference type="NCBI Taxonomy" id="8319"/>
    <lineage>
        <taxon>Eukaryota</taxon>
        <taxon>Metazoa</taxon>
        <taxon>Chordata</taxon>
        <taxon>Craniata</taxon>
        <taxon>Vertebrata</taxon>
        <taxon>Euteleostomi</taxon>
        <taxon>Amphibia</taxon>
        <taxon>Batrachia</taxon>
        <taxon>Caudata</taxon>
        <taxon>Salamandroidea</taxon>
        <taxon>Salamandridae</taxon>
        <taxon>Pleurodelinae</taxon>
        <taxon>Pleurodeles</taxon>
    </lineage>
</organism>
<feature type="region of interest" description="Disordered" evidence="1">
    <location>
        <begin position="20"/>
        <end position="42"/>
    </location>
</feature>
<evidence type="ECO:0000313" key="2">
    <source>
        <dbReference type="EMBL" id="KAJ1186358.1"/>
    </source>
</evidence>
<dbReference type="EMBL" id="JANPWB010000005">
    <property type="protein sequence ID" value="KAJ1186358.1"/>
    <property type="molecule type" value="Genomic_DNA"/>
</dbReference>
<name>A0AAV7UBX6_PLEWA</name>
<reference evidence="2" key="1">
    <citation type="journal article" date="2022" name="bioRxiv">
        <title>Sequencing and chromosome-scale assembly of the giantPleurodeles waltlgenome.</title>
        <authorList>
            <person name="Brown T."/>
            <person name="Elewa A."/>
            <person name="Iarovenko S."/>
            <person name="Subramanian E."/>
            <person name="Araus A.J."/>
            <person name="Petzold A."/>
            <person name="Susuki M."/>
            <person name="Suzuki K.-i.T."/>
            <person name="Hayashi T."/>
            <person name="Toyoda A."/>
            <person name="Oliveira C."/>
            <person name="Osipova E."/>
            <person name="Leigh N.D."/>
            <person name="Simon A."/>
            <person name="Yun M.H."/>
        </authorList>
    </citation>
    <scope>NUCLEOTIDE SEQUENCE</scope>
    <source>
        <strain evidence="2">20211129_DDA</strain>
        <tissue evidence="2">Liver</tissue>
    </source>
</reference>
<evidence type="ECO:0000313" key="3">
    <source>
        <dbReference type="Proteomes" id="UP001066276"/>
    </source>
</evidence>